<keyword evidence="5" id="KW-1185">Reference proteome</keyword>
<feature type="repeat" description="RCC1" evidence="2">
    <location>
        <begin position="61"/>
        <end position="111"/>
    </location>
</feature>
<dbReference type="InterPro" id="IPR000408">
    <property type="entry name" value="Reg_chr_condens"/>
</dbReference>
<feature type="repeat" description="RCC1" evidence="2">
    <location>
        <begin position="272"/>
        <end position="322"/>
    </location>
</feature>
<dbReference type="PRINTS" id="PR00633">
    <property type="entry name" value="RCCNDNSATION"/>
</dbReference>
<reference evidence="4 5" key="1">
    <citation type="submission" date="2024-06" db="EMBL/GenBank/DDBJ databases">
        <authorList>
            <person name="Kraege A."/>
            <person name="Thomma B."/>
        </authorList>
    </citation>
    <scope>NUCLEOTIDE SEQUENCE [LARGE SCALE GENOMIC DNA]</scope>
</reference>
<name>A0ABP1GCK8_9CHLO</name>
<dbReference type="Pfam" id="PF25390">
    <property type="entry name" value="WD40_RLD"/>
    <property type="match status" value="1"/>
</dbReference>
<proteinExistence type="predicted"/>
<protein>
    <submittedName>
        <fullName evidence="4">G13362 protein</fullName>
    </submittedName>
</protein>
<dbReference type="Proteomes" id="UP001497392">
    <property type="component" value="Unassembled WGS sequence"/>
</dbReference>
<evidence type="ECO:0000256" key="2">
    <source>
        <dbReference type="PROSITE-ProRule" id="PRU00235"/>
    </source>
</evidence>
<feature type="repeat" description="RCC1" evidence="2">
    <location>
        <begin position="322"/>
        <end position="398"/>
    </location>
</feature>
<dbReference type="EMBL" id="CAXHTA020000021">
    <property type="protein sequence ID" value="CAL5229936.1"/>
    <property type="molecule type" value="Genomic_DNA"/>
</dbReference>
<dbReference type="InterPro" id="IPR009091">
    <property type="entry name" value="RCC1/BLIP-II"/>
</dbReference>
<feature type="repeat" description="RCC1" evidence="2">
    <location>
        <begin position="9"/>
        <end position="60"/>
    </location>
</feature>
<feature type="repeat" description="RCC1" evidence="2">
    <location>
        <begin position="166"/>
        <end position="222"/>
    </location>
</feature>
<sequence length="398" mass="41433">MVQARQFSGKIACWGNGDQGRLGLGTAGGSAVPCLVGALMDACFAGVSCGGAHTAAVAEDGSAYLWGLNDRGQLAQGDETPFLQVPREALVPEAIVQVACGSRHTLFLSDSHCVWAAGDNRRGQLGLGKQLSGNQALPRRVQALVGTKITSITAGAEHSMAVSDSGELFTWGNGTRGCLGHGVSAAGYHEDEHAPRLVRSLAGRHITFAAAGLANSGCIDQNGTAYLWGPLLRQSLGSTASEVDRPEPVQGVQHAVQLAIGGCHALIQKHNGAVASYGANEYGVLGHGSDPTSKGMYPVDIKDIRFEQVACGWRHNAGVENGRLWAWGWGGSVGSDSAVFPQHTSSGGQLGLGNEFDYWKPTAVQDLVDEEQKSLPASSWGAMSVSCGLNHTAALIKL</sequence>
<gene>
    <name evidence="4" type="primary">g13362</name>
    <name evidence="4" type="ORF">VP750_LOCUS11842</name>
</gene>
<evidence type="ECO:0000259" key="3">
    <source>
        <dbReference type="Pfam" id="PF25390"/>
    </source>
</evidence>
<dbReference type="PROSITE" id="PS00626">
    <property type="entry name" value="RCC1_2"/>
    <property type="match status" value="2"/>
</dbReference>
<dbReference type="PANTHER" id="PTHR22870:SF360">
    <property type="entry name" value="ULTRAVIOLET-B RECEPTOR UVR8"/>
    <property type="match status" value="1"/>
</dbReference>
<feature type="domain" description="RCC1-like" evidence="3">
    <location>
        <begin position="11"/>
        <end position="394"/>
    </location>
</feature>
<dbReference type="InterPro" id="IPR051210">
    <property type="entry name" value="Ub_ligase/GEF_domain"/>
</dbReference>
<comment type="caution">
    <text evidence="4">The sequence shown here is derived from an EMBL/GenBank/DDBJ whole genome shotgun (WGS) entry which is preliminary data.</text>
</comment>
<feature type="repeat" description="RCC1" evidence="2">
    <location>
        <begin position="112"/>
        <end position="165"/>
    </location>
</feature>
<feature type="repeat" description="RCC1" evidence="2">
    <location>
        <begin position="223"/>
        <end position="271"/>
    </location>
</feature>
<dbReference type="Gene3D" id="2.130.10.30">
    <property type="entry name" value="Regulator of chromosome condensation 1/beta-lactamase-inhibitor protein II"/>
    <property type="match status" value="2"/>
</dbReference>
<evidence type="ECO:0000256" key="1">
    <source>
        <dbReference type="ARBA" id="ARBA00022737"/>
    </source>
</evidence>
<organism evidence="4 5">
    <name type="scientific">Coccomyxa viridis</name>
    <dbReference type="NCBI Taxonomy" id="1274662"/>
    <lineage>
        <taxon>Eukaryota</taxon>
        <taxon>Viridiplantae</taxon>
        <taxon>Chlorophyta</taxon>
        <taxon>core chlorophytes</taxon>
        <taxon>Trebouxiophyceae</taxon>
        <taxon>Trebouxiophyceae incertae sedis</taxon>
        <taxon>Coccomyxaceae</taxon>
        <taxon>Coccomyxa</taxon>
    </lineage>
</organism>
<keyword evidence="1" id="KW-0677">Repeat</keyword>
<evidence type="ECO:0000313" key="4">
    <source>
        <dbReference type="EMBL" id="CAL5229936.1"/>
    </source>
</evidence>
<evidence type="ECO:0000313" key="5">
    <source>
        <dbReference type="Proteomes" id="UP001497392"/>
    </source>
</evidence>
<dbReference type="InterPro" id="IPR058923">
    <property type="entry name" value="RCC1-like_dom"/>
</dbReference>
<dbReference type="PANTHER" id="PTHR22870">
    <property type="entry name" value="REGULATOR OF CHROMOSOME CONDENSATION"/>
    <property type="match status" value="1"/>
</dbReference>
<dbReference type="SUPFAM" id="SSF50985">
    <property type="entry name" value="RCC1/BLIP-II"/>
    <property type="match status" value="2"/>
</dbReference>
<accession>A0ABP1GCK8</accession>
<dbReference type="PROSITE" id="PS50012">
    <property type="entry name" value="RCC1_3"/>
    <property type="match status" value="7"/>
</dbReference>